<comment type="caution">
    <text evidence="1">The sequence shown here is derived from an EMBL/GenBank/DDBJ whole genome shotgun (WGS) entry which is preliminary data.</text>
</comment>
<organism evidence="1 2">
    <name type="scientific">Bugula neritina</name>
    <name type="common">Brown bryozoan</name>
    <name type="synonym">Sertularia neritina</name>
    <dbReference type="NCBI Taxonomy" id="10212"/>
    <lineage>
        <taxon>Eukaryota</taxon>
        <taxon>Metazoa</taxon>
        <taxon>Spiralia</taxon>
        <taxon>Lophotrochozoa</taxon>
        <taxon>Bryozoa</taxon>
        <taxon>Gymnolaemata</taxon>
        <taxon>Cheilostomatida</taxon>
        <taxon>Flustrina</taxon>
        <taxon>Buguloidea</taxon>
        <taxon>Bugulidae</taxon>
        <taxon>Bugula</taxon>
    </lineage>
</organism>
<dbReference type="EMBL" id="VXIV02003139">
    <property type="protein sequence ID" value="KAF6020997.1"/>
    <property type="molecule type" value="Genomic_DNA"/>
</dbReference>
<accession>A0A7J7J552</accession>
<gene>
    <name evidence="1" type="ORF">EB796_020644</name>
</gene>
<dbReference type="AlphaFoldDB" id="A0A7J7J552"/>
<evidence type="ECO:0000313" key="1">
    <source>
        <dbReference type="EMBL" id="KAF6020997.1"/>
    </source>
</evidence>
<proteinExistence type="predicted"/>
<evidence type="ECO:0000313" key="2">
    <source>
        <dbReference type="Proteomes" id="UP000593567"/>
    </source>
</evidence>
<protein>
    <submittedName>
        <fullName evidence="1">Uncharacterized protein</fullName>
    </submittedName>
</protein>
<name>A0A7J7J552_BUGNE</name>
<sequence length="67" mass="7532">MRLLVKYQIKGETFIFSLVVGQALELTIHNQTVFATPQCLSLVTGLIWLSRGLLLVELLKCISTKQN</sequence>
<dbReference type="Proteomes" id="UP000593567">
    <property type="component" value="Unassembled WGS sequence"/>
</dbReference>
<keyword evidence="2" id="KW-1185">Reference proteome</keyword>
<reference evidence="1" key="1">
    <citation type="submission" date="2020-06" db="EMBL/GenBank/DDBJ databases">
        <title>Draft genome of Bugula neritina, a colonial animal packing powerful symbionts and potential medicines.</title>
        <authorList>
            <person name="Rayko M."/>
        </authorList>
    </citation>
    <scope>NUCLEOTIDE SEQUENCE [LARGE SCALE GENOMIC DNA]</scope>
    <source>
        <strain evidence="1">Kwan_BN1</strain>
    </source>
</reference>